<accession>F2AXG7</accession>
<evidence type="ECO:0000313" key="1">
    <source>
        <dbReference type="EMBL" id="EGF25680.1"/>
    </source>
</evidence>
<protein>
    <recommendedName>
        <fullName evidence="3">Dockerin domain-containing protein</fullName>
    </recommendedName>
</protein>
<evidence type="ECO:0008006" key="3">
    <source>
        <dbReference type="Google" id="ProtNLM"/>
    </source>
</evidence>
<sequence>MSYDNNNYVAMDSNRDGSISALDALIIINFLSNYSSSEPADVLPSNIVESFDANGDGFVTARDALVVINYLTKQSVIASKTDESKTVPRWDADEVFASDEDFLLEHNLGISTDLF</sequence>
<dbReference type="GO" id="GO:0004553">
    <property type="term" value="F:hydrolase activity, hydrolyzing O-glycosyl compounds"/>
    <property type="evidence" value="ECO:0007669"/>
    <property type="project" value="InterPro"/>
</dbReference>
<dbReference type="Proteomes" id="UP000006222">
    <property type="component" value="Unassembled WGS sequence"/>
</dbReference>
<dbReference type="Gene3D" id="1.10.1330.10">
    <property type="entry name" value="Dockerin domain"/>
    <property type="match status" value="1"/>
</dbReference>
<dbReference type="PATRIC" id="fig|991778.3.peg.4681"/>
<dbReference type="GO" id="GO:0000272">
    <property type="term" value="P:polysaccharide catabolic process"/>
    <property type="evidence" value="ECO:0007669"/>
    <property type="project" value="InterPro"/>
</dbReference>
<dbReference type="EMBL" id="AFAR01000216">
    <property type="protein sequence ID" value="EGF25680.1"/>
    <property type="molecule type" value="Genomic_DNA"/>
</dbReference>
<dbReference type="Pfam" id="PF00404">
    <property type="entry name" value="Dockerin_1"/>
    <property type="match status" value="1"/>
</dbReference>
<evidence type="ECO:0000313" key="2">
    <source>
        <dbReference type="Proteomes" id="UP000006222"/>
    </source>
</evidence>
<reference evidence="1 2" key="1">
    <citation type="journal article" date="2013" name="Mar. Genomics">
        <title>Expression of sulfatases in Rhodopirellula baltica and the diversity of sulfatases in the genus Rhodopirellula.</title>
        <authorList>
            <person name="Wegner C.E."/>
            <person name="Richter-Heitmann T."/>
            <person name="Klindworth A."/>
            <person name="Klockow C."/>
            <person name="Richter M."/>
            <person name="Achstetter T."/>
            <person name="Glockner F.O."/>
            <person name="Harder J."/>
        </authorList>
    </citation>
    <scope>NUCLEOTIDE SEQUENCE [LARGE SCALE GENOMIC DNA]</scope>
    <source>
        <strain evidence="1 2">WH47</strain>
    </source>
</reference>
<proteinExistence type="predicted"/>
<dbReference type="SUPFAM" id="SSF63446">
    <property type="entry name" value="Type I dockerin domain"/>
    <property type="match status" value="1"/>
</dbReference>
<dbReference type="AlphaFoldDB" id="F2AXG7"/>
<dbReference type="InterPro" id="IPR036439">
    <property type="entry name" value="Dockerin_dom_sf"/>
</dbReference>
<comment type="caution">
    <text evidence="1">The sequence shown here is derived from an EMBL/GenBank/DDBJ whole genome shotgun (WGS) entry which is preliminary data.</text>
</comment>
<gene>
    <name evidence="1" type="ORF">RBWH47_01875</name>
</gene>
<dbReference type="InterPro" id="IPR002105">
    <property type="entry name" value="Dockerin_1_rpt"/>
</dbReference>
<organism evidence="1 2">
    <name type="scientific">Rhodopirellula baltica WH47</name>
    <dbReference type="NCBI Taxonomy" id="991778"/>
    <lineage>
        <taxon>Bacteria</taxon>
        <taxon>Pseudomonadati</taxon>
        <taxon>Planctomycetota</taxon>
        <taxon>Planctomycetia</taxon>
        <taxon>Pirellulales</taxon>
        <taxon>Pirellulaceae</taxon>
        <taxon>Rhodopirellula</taxon>
    </lineage>
</organism>
<name>F2AXG7_RHOBT</name>